<dbReference type="AlphaFoldDB" id="D5BS03"/>
<accession>D5BS03</accession>
<keyword evidence="2" id="KW-1185">Reference proteome</keyword>
<dbReference type="STRING" id="488538.SAR116_0807"/>
<evidence type="ECO:0000313" key="1">
    <source>
        <dbReference type="EMBL" id="ADE39050.1"/>
    </source>
</evidence>
<keyword evidence="1" id="KW-0547">Nucleotide-binding</keyword>
<dbReference type="GO" id="GO:0004386">
    <property type="term" value="F:helicase activity"/>
    <property type="evidence" value="ECO:0007669"/>
    <property type="project" value="UniProtKB-KW"/>
</dbReference>
<keyword evidence="1" id="KW-0067">ATP-binding</keyword>
<dbReference type="KEGG" id="apb:SAR116_0807"/>
<keyword evidence="1" id="KW-0347">Helicase</keyword>
<dbReference type="RefSeq" id="WP_013045679.1">
    <property type="nucleotide sequence ID" value="NC_014010.1"/>
</dbReference>
<sequence length="98" mass="11106">MGDVLYLDHYKSASHAPVDMQSQKMPQTERERIETIRDNIEELLNMVAGLRRDPASVALAASRFGIMRMYQIHGRAHTMAFVDRCIETAEIAEDILGT</sequence>
<keyword evidence="1" id="KW-0378">Hydrolase</keyword>
<proteinExistence type="predicted"/>
<name>D5BS03_PUNMI</name>
<dbReference type="EMBL" id="CP001751">
    <property type="protein sequence ID" value="ADE39050.1"/>
    <property type="molecule type" value="Genomic_DNA"/>
</dbReference>
<gene>
    <name evidence="1" type="ordered locus">SAR116_0807</name>
</gene>
<reference evidence="1 2" key="1">
    <citation type="journal article" date="2010" name="J. Bacteriol.">
        <title>Complete genome sequence of "Candidatus Puniceispirillum marinum" IMCC1322, a representative of the SAR116 clade in the Alphaproteobacteria.</title>
        <authorList>
            <person name="Oh H.M."/>
            <person name="Kwon K.K."/>
            <person name="Kang I."/>
            <person name="Kang S.G."/>
            <person name="Lee J.H."/>
            <person name="Kim S.J."/>
            <person name="Cho J.C."/>
        </authorList>
    </citation>
    <scope>NUCLEOTIDE SEQUENCE [LARGE SCALE GENOMIC DNA]</scope>
    <source>
        <strain evidence="1 2">IMCC1322</strain>
    </source>
</reference>
<protein>
    <submittedName>
        <fullName evidence="1">RecG-like helicase</fullName>
    </submittedName>
</protein>
<dbReference type="Proteomes" id="UP000007460">
    <property type="component" value="Chromosome"/>
</dbReference>
<dbReference type="HOGENOM" id="CLU_2331642_0_0_5"/>
<organism evidence="1 2">
    <name type="scientific">Puniceispirillum marinum (strain IMCC1322)</name>
    <dbReference type="NCBI Taxonomy" id="488538"/>
    <lineage>
        <taxon>Bacteria</taxon>
        <taxon>Pseudomonadati</taxon>
        <taxon>Pseudomonadota</taxon>
        <taxon>Alphaproteobacteria</taxon>
        <taxon>Candidatus Puniceispirillales</taxon>
        <taxon>Candidatus Puniceispirillaceae</taxon>
        <taxon>Candidatus Puniceispirillum</taxon>
    </lineage>
</organism>
<evidence type="ECO:0000313" key="2">
    <source>
        <dbReference type="Proteomes" id="UP000007460"/>
    </source>
</evidence>